<keyword evidence="1" id="KW-0489">Methyltransferase</keyword>
<dbReference type="Pfam" id="PF03141">
    <property type="entry name" value="Methyltransf_29"/>
    <property type="match status" value="1"/>
</dbReference>
<name>A0A835HVT7_9MAGN</name>
<dbReference type="EMBL" id="JADFTS010000005">
    <property type="protein sequence ID" value="KAF9605253.1"/>
    <property type="molecule type" value="Genomic_DNA"/>
</dbReference>
<dbReference type="OrthoDB" id="1723375at2759"/>
<sequence length="163" mass="18694">MFFYLFEFHLIFIHLPQRGLRDYCILAGSLILSTVLAIGYRGTLKVANFFYLQLGGYFVVVRYLRLYTGENVPLEACMHKIPVDASERGSQWPKQWSARAEKVSYWLKSSQVGVYGKAAPEDFVVDYEHWKHVTPVCSLECPKGILFVVESSLHLVEMVHSKA</sequence>
<reference evidence="2 3" key="1">
    <citation type="submission" date="2020-10" db="EMBL/GenBank/DDBJ databases">
        <title>The Coptis chinensis genome and diversification of protoberbering-type alkaloids.</title>
        <authorList>
            <person name="Wang B."/>
            <person name="Shu S."/>
            <person name="Song C."/>
            <person name="Liu Y."/>
        </authorList>
    </citation>
    <scope>NUCLEOTIDE SEQUENCE [LARGE SCALE GENOMIC DNA]</scope>
    <source>
        <strain evidence="2">HL-2020</strain>
        <tissue evidence="2">Leaf</tissue>
    </source>
</reference>
<evidence type="ECO:0000256" key="1">
    <source>
        <dbReference type="ARBA" id="ARBA00022603"/>
    </source>
</evidence>
<evidence type="ECO:0000313" key="3">
    <source>
        <dbReference type="Proteomes" id="UP000631114"/>
    </source>
</evidence>
<accession>A0A835HVT7</accession>
<protein>
    <submittedName>
        <fullName evidence="2">Uncharacterized protein</fullName>
    </submittedName>
</protein>
<dbReference type="GO" id="GO:0032259">
    <property type="term" value="P:methylation"/>
    <property type="evidence" value="ECO:0007669"/>
    <property type="project" value="UniProtKB-KW"/>
</dbReference>
<dbReference type="GO" id="GO:0008168">
    <property type="term" value="F:methyltransferase activity"/>
    <property type="evidence" value="ECO:0007669"/>
    <property type="project" value="UniProtKB-KW"/>
</dbReference>
<comment type="caution">
    <text evidence="2">The sequence shown here is derived from an EMBL/GenBank/DDBJ whole genome shotgun (WGS) entry which is preliminary data.</text>
</comment>
<evidence type="ECO:0000313" key="2">
    <source>
        <dbReference type="EMBL" id="KAF9605253.1"/>
    </source>
</evidence>
<keyword evidence="1" id="KW-0808">Transferase</keyword>
<dbReference type="InterPro" id="IPR004159">
    <property type="entry name" value="Put_SAM_MeTrfase"/>
</dbReference>
<organism evidence="2 3">
    <name type="scientific">Coptis chinensis</name>
    <dbReference type="NCBI Taxonomy" id="261450"/>
    <lineage>
        <taxon>Eukaryota</taxon>
        <taxon>Viridiplantae</taxon>
        <taxon>Streptophyta</taxon>
        <taxon>Embryophyta</taxon>
        <taxon>Tracheophyta</taxon>
        <taxon>Spermatophyta</taxon>
        <taxon>Magnoliopsida</taxon>
        <taxon>Ranunculales</taxon>
        <taxon>Ranunculaceae</taxon>
        <taxon>Coptidoideae</taxon>
        <taxon>Coptis</taxon>
    </lineage>
</organism>
<keyword evidence="3" id="KW-1185">Reference proteome</keyword>
<dbReference type="AlphaFoldDB" id="A0A835HVT7"/>
<dbReference type="Proteomes" id="UP000631114">
    <property type="component" value="Unassembled WGS sequence"/>
</dbReference>
<proteinExistence type="predicted"/>
<gene>
    <name evidence="2" type="ORF">IFM89_015145</name>
</gene>